<evidence type="ECO:0000259" key="2">
    <source>
        <dbReference type="PROSITE" id="PS51782"/>
    </source>
</evidence>
<organism evidence="3 4">
    <name type="scientific">Chlorella vulgaris</name>
    <name type="common">Green alga</name>
    <dbReference type="NCBI Taxonomy" id="3077"/>
    <lineage>
        <taxon>Eukaryota</taxon>
        <taxon>Viridiplantae</taxon>
        <taxon>Chlorophyta</taxon>
        <taxon>core chlorophytes</taxon>
        <taxon>Trebouxiophyceae</taxon>
        <taxon>Chlorellales</taxon>
        <taxon>Chlorellaceae</taxon>
        <taxon>Chlorella clade</taxon>
        <taxon>Chlorella</taxon>
    </lineage>
</organism>
<dbReference type="AlphaFoldDB" id="A0A9D4TXX6"/>
<dbReference type="InterPro" id="IPR045030">
    <property type="entry name" value="LYSM1-4"/>
</dbReference>
<dbReference type="PANTHER" id="PTHR20932">
    <property type="entry name" value="LYSM AND PUTATIVE PEPTIDOGLYCAN-BINDING DOMAIN-CONTAINING PROTEIN"/>
    <property type="match status" value="1"/>
</dbReference>
<dbReference type="OrthoDB" id="538216at2759"/>
<name>A0A9D4TXX6_CHLVU</name>
<feature type="compositionally biased region" description="Basic and acidic residues" evidence="1">
    <location>
        <begin position="199"/>
        <end position="210"/>
    </location>
</feature>
<feature type="compositionally biased region" description="Polar residues" evidence="1">
    <location>
        <begin position="134"/>
        <end position="144"/>
    </location>
</feature>
<proteinExistence type="predicted"/>
<gene>
    <name evidence="3" type="ORF">D9Q98_000330</name>
</gene>
<evidence type="ECO:0000313" key="3">
    <source>
        <dbReference type="EMBL" id="KAI3437885.1"/>
    </source>
</evidence>
<dbReference type="Gene3D" id="3.10.350.10">
    <property type="entry name" value="LysM domain"/>
    <property type="match status" value="1"/>
</dbReference>
<reference evidence="3" key="2">
    <citation type="submission" date="2020-11" db="EMBL/GenBank/DDBJ databases">
        <authorList>
            <person name="Cecchin M."/>
            <person name="Marcolungo L."/>
            <person name="Rossato M."/>
            <person name="Girolomoni L."/>
            <person name="Cosentino E."/>
            <person name="Cuine S."/>
            <person name="Li-Beisson Y."/>
            <person name="Delledonne M."/>
            <person name="Ballottari M."/>
        </authorList>
    </citation>
    <scope>NUCLEOTIDE SEQUENCE</scope>
    <source>
        <strain evidence="3">211/11P</strain>
        <tissue evidence="3">Whole cell</tissue>
    </source>
</reference>
<feature type="compositionally biased region" description="Low complexity" evidence="1">
    <location>
        <begin position="15"/>
        <end position="27"/>
    </location>
</feature>
<dbReference type="CDD" id="cd00118">
    <property type="entry name" value="LysM"/>
    <property type="match status" value="1"/>
</dbReference>
<accession>A0A9D4TXX6</accession>
<dbReference type="Proteomes" id="UP001055712">
    <property type="component" value="Unassembled WGS sequence"/>
</dbReference>
<dbReference type="SMART" id="SM00257">
    <property type="entry name" value="LysM"/>
    <property type="match status" value="1"/>
</dbReference>
<evidence type="ECO:0000313" key="4">
    <source>
        <dbReference type="Proteomes" id="UP001055712"/>
    </source>
</evidence>
<feature type="compositionally biased region" description="Polar residues" evidence="1">
    <location>
        <begin position="320"/>
        <end position="330"/>
    </location>
</feature>
<comment type="caution">
    <text evidence="3">The sequence shown here is derived from an EMBL/GenBank/DDBJ whole genome shotgun (WGS) entry which is preliminary data.</text>
</comment>
<dbReference type="SUPFAM" id="SSF54106">
    <property type="entry name" value="LysM domain"/>
    <property type="match status" value="1"/>
</dbReference>
<dbReference type="PROSITE" id="PS51782">
    <property type="entry name" value="LYSM"/>
    <property type="match status" value="1"/>
</dbReference>
<dbReference type="EMBL" id="SIDB01000001">
    <property type="protein sequence ID" value="KAI3437885.1"/>
    <property type="molecule type" value="Genomic_DNA"/>
</dbReference>
<dbReference type="InterPro" id="IPR018392">
    <property type="entry name" value="LysM"/>
</dbReference>
<feature type="compositionally biased region" description="Low complexity" evidence="1">
    <location>
        <begin position="216"/>
        <end position="232"/>
    </location>
</feature>
<dbReference type="Pfam" id="PF01476">
    <property type="entry name" value="LysM"/>
    <property type="match status" value="1"/>
</dbReference>
<feature type="region of interest" description="Disordered" evidence="1">
    <location>
        <begin position="199"/>
        <end position="235"/>
    </location>
</feature>
<feature type="region of interest" description="Disordered" evidence="1">
    <location>
        <begin position="306"/>
        <end position="336"/>
    </location>
</feature>
<feature type="region of interest" description="Disordered" evidence="1">
    <location>
        <begin position="131"/>
        <end position="152"/>
    </location>
</feature>
<sequence>MAREEQPSGQLEPCSAASSSGEESTSTADPLADYFIRHKLTKLDTLAGLAVRYNVTVSDIKRANGLLADSAMFGKDTLLIPTRPLPVGPEYSTWAGMIVTHYGRLGPSDDAEGSPYAHFSRNQAMQQMRGYYSTGPSRSHSPQYGSGADEGDRHHLFAFSGARSSSGARNGSWGAAAGQAQVVELMERHSVSASAHYIEERLRRRGRTDSQEDQPSSSSNGDPGTGGSSSSSFVGFDRQPLFAGAGASAAQAQALAKEGGRHLRHWKESLLQKLKRVASQPALAVPSSAVSSMQQLGQTAVATAPLLGSAVDARSDRSTTARQRPSSASQKADKAS</sequence>
<feature type="region of interest" description="Disordered" evidence="1">
    <location>
        <begin position="1"/>
        <end position="27"/>
    </location>
</feature>
<dbReference type="PANTHER" id="PTHR20932:SF8">
    <property type="entry name" value="LD22649P"/>
    <property type="match status" value="1"/>
</dbReference>
<dbReference type="InterPro" id="IPR036779">
    <property type="entry name" value="LysM_dom_sf"/>
</dbReference>
<feature type="domain" description="LysM" evidence="2">
    <location>
        <begin position="36"/>
        <end position="80"/>
    </location>
</feature>
<evidence type="ECO:0000256" key="1">
    <source>
        <dbReference type="SAM" id="MobiDB-lite"/>
    </source>
</evidence>
<protein>
    <recommendedName>
        <fullName evidence="2">LysM domain-containing protein</fullName>
    </recommendedName>
</protein>
<keyword evidence="4" id="KW-1185">Reference proteome</keyword>
<reference evidence="3" key="1">
    <citation type="journal article" date="2019" name="Plant J.">
        <title>Chlorella vulgaris genome assembly and annotation reveals the molecular basis for metabolic acclimation to high light conditions.</title>
        <authorList>
            <person name="Cecchin M."/>
            <person name="Marcolungo L."/>
            <person name="Rossato M."/>
            <person name="Girolomoni L."/>
            <person name="Cosentino E."/>
            <person name="Cuine S."/>
            <person name="Li-Beisson Y."/>
            <person name="Delledonne M."/>
            <person name="Ballottari M."/>
        </authorList>
    </citation>
    <scope>NUCLEOTIDE SEQUENCE</scope>
    <source>
        <strain evidence="3">211/11P</strain>
    </source>
</reference>